<sequence>MFGTVPNSIMDVCPSVENWLGGTGDGRCEGTFYPSEILGTDEATGASGA</sequence>
<protein>
    <submittedName>
        <fullName evidence="1">Uncharacterized protein</fullName>
    </submittedName>
</protein>
<dbReference type="AlphaFoldDB" id="A0A2Z4Y8B6"/>
<evidence type="ECO:0000313" key="1">
    <source>
        <dbReference type="EMBL" id="AXA37256.1"/>
    </source>
</evidence>
<name>A0A2Z4Y8B6_SUMC1</name>
<dbReference type="KEGG" id="schv:BRCON_2499"/>
<proteinExistence type="predicted"/>
<gene>
    <name evidence="1" type="ORF">BRCON_2499</name>
</gene>
<dbReference type="Proteomes" id="UP000262583">
    <property type="component" value="Chromosome"/>
</dbReference>
<reference evidence="1 2" key="1">
    <citation type="submission" date="2018-05" db="EMBL/GenBank/DDBJ databases">
        <title>A metagenomic window into the 2 km-deep terrestrial subsurface aquifer revealed taxonomically and functionally diverse microbial community comprising novel uncultured bacterial lineages.</title>
        <authorList>
            <person name="Kadnikov V.V."/>
            <person name="Mardanov A.V."/>
            <person name="Beletsky A.V."/>
            <person name="Banks D."/>
            <person name="Pimenov N.V."/>
            <person name="Frank Y.A."/>
            <person name="Karnachuk O.V."/>
            <person name="Ravin N.V."/>
        </authorList>
    </citation>
    <scope>NUCLEOTIDE SEQUENCE [LARGE SCALE GENOMIC DNA]</scope>
    <source>
        <strain evidence="1">BY</strain>
    </source>
</reference>
<organism evidence="1 2">
    <name type="scientific">Sumerlaea chitinivorans</name>
    <dbReference type="NCBI Taxonomy" id="2250252"/>
    <lineage>
        <taxon>Bacteria</taxon>
        <taxon>Candidatus Sumerlaeota</taxon>
        <taxon>Candidatus Sumerlaeia</taxon>
        <taxon>Candidatus Sumerlaeales</taxon>
        <taxon>Candidatus Sumerlaeaceae</taxon>
        <taxon>Candidatus Sumerlaea</taxon>
    </lineage>
</organism>
<accession>A0A2Z4Y8B6</accession>
<evidence type="ECO:0000313" key="2">
    <source>
        <dbReference type="Proteomes" id="UP000262583"/>
    </source>
</evidence>
<dbReference type="EMBL" id="CP030759">
    <property type="protein sequence ID" value="AXA37256.1"/>
    <property type="molecule type" value="Genomic_DNA"/>
</dbReference>